<protein>
    <submittedName>
        <fullName evidence="1">Uncharacterized protein</fullName>
    </submittedName>
</protein>
<dbReference type="KEGG" id="nneo:PQG83_01535"/>
<name>A0AA96GJA8_9BACT</name>
<keyword evidence="2" id="KW-1185">Reference proteome</keyword>
<dbReference type="AlphaFoldDB" id="A0AA96GJA8"/>
<organism evidence="1 2">
    <name type="scientific">Candidatus Nitrospira neomarina</name>
    <dbReference type="NCBI Taxonomy" id="3020899"/>
    <lineage>
        <taxon>Bacteria</taxon>
        <taxon>Pseudomonadati</taxon>
        <taxon>Nitrospirota</taxon>
        <taxon>Nitrospiria</taxon>
        <taxon>Nitrospirales</taxon>
        <taxon>Nitrospiraceae</taxon>
        <taxon>Nitrospira</taxon>
    </lineage>
</organism>
<dbReference type="EMBL" id="CP116968">
    <property type="protein sequence ID" value="WNM62453.1"/>
    <property type="molecule type" value="Genomic_DNA"/>
</dbReference>
<evidence type="ECO:0000313" key="2">
    <source>
        <dbReference type="Proteomes" id="UP001302494"/>
    </source>
</evidence>
<accession>A0AA96GJA8</accession>
<reference evidence="1 2" key="1">
    <citation type="submission" date="2023-01" db="EMBL/GenBank/DDBJ databases">
        <title>Cultivation and genomic characterization of new, ubiquitous marine nitrite-oxidizing bacteria from the Nitrospirales.</title>
        <authorList>
            <person name="Mueller A.J."/>
            <person name="Daebeler A."/>
            <person name="Herbold C.W."/>
            <person name="Kirkegaard R.H."/>
            <person name="Daims H."/>
        </authorList>
    </citation>
    <scope>NUCLEOTIDE SEQUENCE [LARGE SCALE GENOMIC DNA]</scope>
    <source>
        <strain evidence="1 2">DK</strain>
    </source>
</reference>
<evidence type="ECO:0000313" key="1">
    <source>
        <dbReference type="EMBL" id="WNM62453.1"/>
    </source>
</evidence>
<dbReference type="Proteomes" id="UP001302494">
    <property type="component" value="Chromosome"/>
</dbReference>
<proteinExistence type="predicted"/>
<sequence>MSRPEQIEQELTKAARGLQNGNDGLARVCARRAVALASQQWAEQQNLATWKGDAMHHLRQVQAEPTFPPSVRAAAQRLLTKVTEQTELPMTTDPITDARIILDYLLDHLNAET</sequence>
<dbReference type="RefSeq" id="WP_312745976.1">
    <property type="nucleotide sequence ID" value="NZ_CP116968.1"/>
</dbReference>
<gene>
    <name evidence="1" type="ORF">PQG83_01535</name>
</gene>